<accession>A0A191UFC0</accession>
<dbReference type="Proteomes" id="UP000078463">
    <property type="component" value="Chromosome"/>
</dbReference>
<dbReference type="STRING" id="1743168.A8O14_06315"/>
<keyword evidence="3" id="KW-1185">Reference proteome</keyword>
<evidence type="ECO:0000313" key="3">
    <source>
        <dbReference type="Proteomes" id="UP000078463"/>
    </source>
</evidence>
<feature type="chain" id="PRO_5008248062" evidence="1">
    <location>
        <begin position="25"/>
        <end position="151"/>
    </location>
</feature>
<reference evidence="3" key="1">
    <citation type="submission" date="2016-05" db="EMBL/GenBank/DDBJ databases">
        <title>Polynucleobacter sp. QLW-P1FAT50C-4 genome.</title>
        <authorList>
            <person name="Hahn M.W."/>
        </authorList>
    </citation>
    <scope>NUCLEOTIDE SEQUENCE [LARGE SCALE GENOMIC DNA]</scope>
    <source>
        <strain evidence="3">QLW-P1FAT50C-4</strain>
    </source>
</reference>
<name>A0A191UFC0_9BURK</name>
<dbReference type="EMBL" id="CP015922">
    <property type="protein sequence ID" value="ANI99723.1"/>
    <property type="molecule type" value="Genomic_DNA"/>
</dbReference>
<evidence type="ECO:0000313" key="2">
    <source>
        <dbReference type="EMBL" id="ANI99723.1"/>
    </source>
</evidence>
<protein>
    <submittedName>
        <fullName evidence="2">Uncharacterized protein</fullName>
    </submittedName>
</protein>
<keyword evidence="1" id="KW-0732">Signal</keyword>
<dbReference type="AlphaFoldDB" id="A0A191UFC0"/>
<organism evidence="2 3">
    <name type="scientific">Polynucleobacter wuianus</name>
    <dbReference type="NCBI Taxonomy" id="1743168"/>
    <lineage>
        <taxon>Bacteria</taxon>
        <taxon>Pseudomonadati</taxon>
        <taxon>Pseudomonadota</taxon>
        <taxon>Betaproteobacteria</taxon>
        <taxon>Burkholderiales</taxon>
        <taxon>Burkholderiaceae</taxon>
        <taxon>Polynucleobacter</taxon>
    </lineage>
</organism>
<dbReference type="KEGG" id="pwu:A8O14_06315"/>
<sequence>MNKSLRIATNLLFALSLLYGNAYAADPTLEPSATFTLDIKALTMFSGESAVPLSKGVLTFQGKQYPFTVLAVTMGNRFGEAELKATGYVYGMKDISQFEGSYFQIGGGIKPDDALETVTVKNEKGVIAMVSGKLTAPMWFPSTGAVVKLTK</sequence>
<evidence type="ECO:0000256" key="1">
    <source>
        <dbReference type="SAM" id="SignalP"/>
    </source>
</evidence>
<proteinExistence type="predicted"/>
<gene>
    <name evidence="2" type="ORF">A8O14_06315</name>
</gene>
<feature type="signal peptide" evidence="1">
    <location>
        <begin position="1"/>
        <end position="24"/>
    </location>
</feature>